<dbReference type="PRINTS" id="PR00038">
    <property type="entry name" value="HTHLUXR"/>
</dbReference>
<proteinExistence type="predicted"/>
<dbReference type="Pfam" id="PF00196">
    <property type="entry name" value="GerE"/>
    <property type="match status" value="1"/>
</dbReference>
<dbReference type="SMART" id="SM00421">
    <property type="entry name" value="HTH_LUXR"/>
    <property type="match status" value="1"/>
</dbReference>
<evidence type="ECO:0000256" key="3">
    <source>
        <dbReference type="ARBA" id="ARBA00023163"/>
    </source>
</evidence>
<keyword evidence="2" id="KW-0238">DNA-binding</keyword>
<dbReference type="CDD" id="cd06170">
    <property type="entry name" value="LuxR_C_like"/>
    <property type="match status" value="1"/>
</dbReference>
<dbReference type="InterPro" id="IPR036388">
    <property type="entry name" value="WH-like_DNA-bd_sf"/>
</dbReference>
<dbReference type="SUPFAM" id="SSF46894">
    <property type="entry name" value="C-terminal effector domain of the bipartite response regulators"/>
    <property type="match status" value="1"/>
</dbReference>
<dbReference type="Gene3D" id="1.10.10.10">
    <property type="entry name" value="Winged helix-like DNA-binding domain superfamily/Winged helix DNA-binding domain"/>
    <property type="match status" value="1"/>
</dbReference>
<evidence type="ECO:0000259" key="4">
    <source>
        <dbReference type="PROSITE" id="PS50043"/>
    </source>
</evidence>
<dbReference type="InterPro" id="IPR016032">
    <property type="entry name" value="Sig_transdc_resp-reg_C-effctor"/>
</dbReference>
<accession>A0AAU7B0E4</accession>
<dbReference type="PANTHER" id="PTHR44688">
    <property type="entry name" value="DNA-BINDING TRANSCRIPTIONAL ACTIVATOR DEVR_DOSR"/>
    <property type="match status" value="1"/>
</dbReference>
<dbReference type="AlphaFoldDB" id="A0AAU7B0E4"/>
<evidence type="ECO:0000256" key="2">
    <source>
        <dbReference type="ARBA" id="ARBA00023125"/>
    </source>
</evidence>
<feature type="domain" description="HTH luxR-type" evidence="4">
    <location>
        <begin position="205"/>
        <end position="270"/>
    </location>
</feature>
<evidence type="ECO:0000313" key="5">
    <source>
        <dbReference type="EMBL" id="XAY07341.1"/>
    </source>
</evidence>
<organism evidence="5">
    <name type="scientific">Paraconexibacter sp. AEG42_29</name>
    <dbReference type="NCBI Taxonomy" id="2997339"/>
    <lineage>
        <taxon>Bacteria</taxon>
        <taxon>Bacillati</taxon>
        <taxon>Actinomycetota</taxon>
        <taxon>Thermoleophilia</taxon>
        <taxon>Solirubrobacterales</taxon>
        <taxon>Paraconexibacteraceae</taxon>
        <taxon>Paraconexibacter</taxon>
    </lineage>
</organism>
<gene>
    <name evidence="5" type="ORF">DSM112329_04222</name>
</gene>
<dbReference type="KEGG" id="parq:DSM112329_04222"/>
<keyword evidence="3" id="KW-0804">Transcription</keyword>
<evidence type="ECO:0000256" key="1">
    <source>
        <dbReference type="ARBA" id="ARBA00023015"/>
    </source>
</evidence>
<protein>
    <recommendedName>
        <fullName evidence="4">HTH luxR-type domain-containing protein</fullName>
    </recommendedName>
</protein>
<keyword evidence="1" id="KW-0805">Transcription regulation</keyword>
<sequence>MLERLQQRDTVAGMFAEASELARIACDFDRCLVLRVESDLLIADSCGALKHRPSDRLRRELMQAPRGISPRTLEARWLTEGLGGQPAERPLPSSLERPELALGYVSVGAIAPDGKLVAVLAGTRSDRPIDVLTQAMTAGIAAMVGVALARLVLSARLVEVRGTLRHLSMSADTLITEVLRSSIQVPIEGASGPRFPVEEASSRPSNRAREILTDREIEVASLLVDGRSDREIAARLVISVNTVKDHVARLRGKLGASNRVEAASKYLRLIVDDAGR</sequence>
<dbReference type="GO" id="GO:0003677">
    <property type="term" value="F:DNA binding"/>
    <property type="evidence" value="ECO:0007669"/>
    <property type="project" value="UniProtKB-KW"/>
</dbReference>
<name>A0AAU7B0E4_9ACTN</name>
<dbReference type="EMBL" id="CP114014">
    <property type="protein sequence ID" value="XAY07341.1"/>
    <property type="molecule type" value="Genomic_DNA"/>
</dbReference>
<dbReference type="InterPro" id="IPR000792">
    <property type="entry name" value="Tscrpt_reg_LuxR_C"/>
</dbReference>
<dbReference type="PANTHER" id="PTHR44688:SF25">
    <property type="entry name" value="HTH LUXR-TYPE DOMAIN-CONTAINING PROTEIN"/>
    <property type="match status" value="1"/>
</dbReference>
<reference evidence="5" key="1">
    <citation type="submission" date="2022-12" db="EMBL/GenBank/DDBJ databases">
        <title>Paraconexibacter alkalitolerans sp. nov. and Baekduia alba sp. nov., isolated from soil and emended description of the genera Paraconexibacter (Chun et al., 2020) and Baekduia (An et al., 2020).</title>
        <authorList>
            <person name="Vieira S."/>
            <person name="Huber K.J."/>
            <person name="Geppert A."/>
            <person name="Wolf J."/>
            <person name="Neumann-Schaal M."/>
            <person name="Muesken M."/>
            <person name="Overmann J."/>
        </authorList>
    </citation>
    <scope>NUCLEOTIDE SEQUENCE</scope>
    <source>
        <strain evidence="5">AEG42_29</strain>
    </source>
</reference>
<dbReference type="GO" id="GO:0006355">
    <property type="term" value="P:regulation of DNA-templated transcription"/>
    <property type="evidence" value="ECO:0007669"/>
    <property type="project" value="InterPro"/>
</dbReference>
<dbReference type="PROSITE" id="PS50043">
    <property type="entry name" value="HTH_LUXR_2"/>
    <property type="match status" value="1"/>
</dbReference>